<evidence type="ECO:0000259" key="2">
    <source>
        <dbReference type="Pfam" id="PF01935"/>
    </source>
</evidence>
<protein>
    <submittedName>
        <fullName evidence="3">DUF87 domain-containing protein</fullName>
    </submittedName>
</protein>
<evidence type="ECO:0000256" key="1">
    <source>
        <dbReference type="SAM" id="MobiDB-lite"/>
    </source>
</evidence>
<dbReference type="InterPro" id="IPR051162">
    <property type="entry name" value="T4SS_component"/>
</dbReference>
<dbReference type="Pfam" id="PF01935">
    <property type="entry name" value="DUF87"/>
    <property type="match status" value="1"/>
</dbReference>
<dbReference type="Proteomes" id="UP001148313">
    <property type="component" value="Unassembled WGS sequence"/>
</dbReference>
<feature type="domain" description="Helicase HerA central" evidence="2">
    <location>
        <begin position="228"/>
        <end position="314"/>
    </location>
</feature>
<reference evidence="3" key="1">
    <citation type="submission" date="2022-11" db="EMBL/GenBank/DDBJ databases">
        <title>Hoeflea poritis sp. nov., isolated from scleractinian coral Porites lutea.</title>
        <authorList>
            <person name="Zhang G."/>
            <person name="Wei Q."/>
            <person name="Cai L."/>
        </authorList>
    </citation>
    <scope>NUCLEOTIDE SEQUENCE</scope>
    <source>
        <strain evidence="3">E7-10</strain>
    </source>
</reference>
<dbReference type="CDD" id="cd01127">
    <property type="entry name" value="TrwB_TraG_TraD_VirD4"/>
    <property type="match status" value="1"/>
</dbReference>
<gene>
    <name evidence="3" type="ORF">OOZ53_13710</name>
</gene>
<name>A0ABT4VNY9_9HYPH</name>
<dbReference type="PANTHER" id="PTHR30121">
    <property type="entry name" value="UNCHARACTERIZED PROTEIN YJGR-RELATED"/>
    <property type="match status" value="1"/>
</dbReference>
<organism evidence="3 4">
    <name type="scientific">Hoeflea poritis</name>
    <dbReference type="NCBI Taxonomy" id="2993659"/>
    <lineage>
        <taxon>Bacteria</taxon>
        <taxon>Pseudomonadati</taxon>
        <taxon>Pseudomonadota</taxon>
        <taxon>Alphaproteobacteria</taxon>
        <taxon>Hyphomicrobiales</taxon>
        <taxon>Rhizobiaceae</taxon>
        <taxon>Hoeflea</taxon>
    </lineage>
</organism>
<dbReference type="PANTHER" id="PTHR30121:SF6">
    <property type="entry name" value="SLR6007 PROTEIN"/>
    <property type="match status" value="1"/>
</dbReference>
<dbReference type="InterPro" id="IPR002789">
    <property type="entry name" value="HerA_central"/>
</dbReference>
<keyword evidence="4" id="KW-1185">Reference proteome</keyword>
<accession>A0ABT4VNY9</accession>
<feature type="region of interest" description="Disordered" evidence="1">
    <location>
        <begin position="609"/>
        <end position="637"/>
    </location>
</feature>
<dbReference type="EMBL" id="JAPJZH010000008">
    <property type="protein sequence ID" value="MDA4846417.1"/>
    <property type="molecule type" value="Genomic_DNA"/>
</dbReference>
<dbReference type="SUPFAM" id="SSF52540">
    <property type="entry name" value="P-loop containing nucleoside triphosphate hydrolases"/>
    <property type="match status" value="1"/>
</dbReference>
<evidence type="ECO:0000313" key="4">
    <source>
        <dbReference type="Proteomes" id="UP001148313"/>
    </source>
</evidence>
<evidence type="ECO:0000313" key="3">
    <source>
        <dbReference type="EMBL" id="MDA4846417.1"/>
    </source>
</evidence>
<sequence length="637" mass="71962">MDELAGCMIAVFLFAVGATALVMFAMYLPIIGLAIGLIVLPGVIYYAHVNSAEYKEKGVKAQTEALYRQAAALAPPDAEKLIDRLNWDVPELAQAALAISAIEGYARPKEPPLVCNTVEGARYRDKLHRYIEKANALEDHDDFLNALFACLPKYKKSDGMFEASAELTNEDVEKLILPFYEHDRFFHNLRQKLERNFREQDNVLPSKYKGEHCAYAYLKDTPLILLASIPQRVSLKNLTSHMWVLAGTGHGKTSLVKYMIAKQLDEDCTIVVMDSHRQLIDELAHLDLPIDDVTYLSPHNDLGINLFDVDYKNLRKDEGAVTNAVELLEYVLGSLMEAELTSKQQVVFQFAIQLTAAADGNIDTFLEILKPKGWVEYADVLDDMPAYVQEFFHDQFDNENQYGTTKQEVSRRVWGMLKNPTFARIFFAKENPINMADELANAKLILIDTDQSLLGENGSSFFGRMFIAMVLQTARQRFTGKHRPVYFYIDEAPPYFDSRLERMLREARKANIGLILLHQDLADARRHDVLAALTGNTAIKFAGDVSDNDARYMAGNMRTDYQFIKEQDPLHFAAYVQGEGVYSISVPLGALHDRPKRYSLDGLISVMEEEYGNNRADEDGDDEPPPDDDEDIKPGKL</sequence>
<dbReference type="InterPro" id="IPR027417">
    <property type="entry name" value="P-loop_NTPase"/>
</dbReference>
<comment type="caution">
    <text evidence="3">The sequence shown here is derived from an EMBL/GenBank/DDBJ whole genome shotgun (WGS) entry which is preliminary data.</text>
</comment>
<dbReference type="RefSeq" id="WP_271090165.1">
    <property type="nucleotide sequence ID" value="NZ_JAPJZH010000008.1"/>
</dbReference>
<proteinExistence type="predicted"/>
<dbReference type="Gene3D" id="3.40.50.300">
    <property type="entry name" value="P-loop containing nucleotide triphosphate hydrolases"/>
    <property type="match status" value="2"/>
</dbReference>
<feature type="compositionally biased region" description="Acidic residues" evidence="1">
    <location>
        <begin position="618"/>
        <end position="631"/>
    </location>
</feature>